<sequence length="199" mass="21122">MNDISELDRVAVDYTVTIVSMATADDLSRPTPCAEWDLAQLLAHMTAQHRGFAAAARGHGGELSTWQVRQSSDPVADYAAAAAEVSAAFSEIGVLQRDFELPEFGPGFVAPGELAVGFHFVDYVVHGWDVARALAVPYAVDERVAGRALEIAQAVPDGEERLVPGAPFAPATADREAPDVLARTLALLGRSPQWTAPAT</sequence>
<dbReference type="RefSeq" id="WP_067868697.1">
    <property type="nucleotide sequence ID" value="NZ_JAAXOP010000002.1"/>
</dbReference>
<dbReference type="Pfam" id="PF11716">
    <property type="entry name" value="MDMPI_N"/>
    <property type="match status" value="1"/>
</dbReference>
<dbReference type="InterPro" id="IPR034660">
    <property type="entry name" value="DinB/YfiT-like"/>
</dbReference>
<proteinExistence type="predicted"/>
<dbReference type="SUPFAM" id="SSF109854">
    <property type="entry name" value="DinB/YfiT-like putative metalloenzymes"/>
    <property type="match status" value="1"/>
</dbReference>
<reference evidence="2 3" key="1">
    <citation type="submission" date="2020-04" db="EMBL/GenBank/DDBJ databases">
        <title>MicrobeNet Type strains.</title>
        <authorList>
            <person name="Nicholson A.C."/>
        </authorList>
    </citation>
    <scope>NUCLEOTIDE SEQUENCE [LARGE SCALE GENOMIC DNA]</scope>
    <source>
        <strain evidence="2 3">JCM 12354</strain>
    </source>
</reference>
<dbReference type="InterPro" id="IPR017517">
    <property type="entry name" value="Maleyloyr_isom"/>
</dbReference>
<dbReference type="NCBIfam" id="TIGR03086">
    <property type="entry name" value="TIGR03086 family metal-binding protein"/>
    <property type="match status" value="1"/>
</dbReference>
<gene>
    <name evidence="2" type="ORF">HGA08_03200</name>
</gene>
<organism evidence="2 3">
    <name type="scientific">Nocardia vermiculata</name>
    <dbReference type="NCBI Taxonomy" id="257274"/>
    <lineage>
        <taxon>Bacteria</taxon>
        <taxon>Bacillati</taxon>
        <taxon>Actinomycetota</taxon>
        <taxon>Actinomycetes</taxon>
        <taxon>Mycobacteriales</taxon>
        <taxon>Nocardiaceae</taxon>
        <taxon>Nocardia</taxon>
    </lineage>
</organism>
<dbReference type="AlphaFoldDB" id="A0A846XQA5"/>
<accession>A0A846XQA5</accession>
<name>A0A846XQA5_9NOCA</name>
<dbReference type="InterPro" id="IPR017520">
    <property type="entry name" value="CHP03086"/>
</dbReference>
<dbReference type="Gene3D" id="1.20.120.450">
    <property type="entry name" value="dinb family like domain"/>
    <property type="match status" value="1"/>
</dbReference>
<evidence type="ECO:0000259" key="1">
    <source>
        <dbReference type="Pfam" id="PF11716"/>
    </source>
</evidence>
<dbReference type="NCBIfam" id="TIGR03083">
    <property type="entry name" value="maleylpyruvate isomerase family mycothiol-dependent enzyme"/>
    <property type="match status" value="1"/>
</dbReference>
<evidence type="ECO:0000313" key="3">
    <source>
        <dbReference type="Proteomes" id="UP000565711"/>
    </source>
</evidence>
<feature type="domain" description="Mycothiol-dependent maleylpyruvate isomerase metal-binding" evidence="1">
    <location>
        <begin position="15"/>
        <end position="131"/>
    </location>
</feature>
<dbReference type="Proteomes" id="UP000565711">
    <property type="component" value="Unassembled WGS sequence"/>
</dbReference>
<dbReference type="InterPro" id="IPR024344">
    <property type="entry name" value="MDMPI_metal-binding"/>
</dbReference>
<dbReference type="EMBL" id="JAAXOP010000002">
    <property type="protein sequence ID" value="NKY49216.1"/>
    <property type="molecule type" value="Genomic_DNA"/>
</dbReference>
<evidence type="ECO:0000313" key="2">
    <source>
        <dbReference type="EMBL" id="NKY49216.1"/>
    </source>
</evidence>
<protein>
    <submittedName>
        <fullName evidence="2">TIGR03086 family protein</fullName>
    </submittedName>
</protein>
<dbReference type="GO" id="GO:0046872">
    <property type="term" value="F:metal ion binding"/>
    <property type="evidence" value="ECO:0007669"/>
    <property type="project" value="InterPro"/>
</dbReference>
<keyword evidence="3" id="KW-1185">Reference proteome</keyword>
<comment type="caution">
    <text evidence="2">The sequence shown here is derived from an EMBL/GenBank/DDBJ whole genome shotgun (WGS) entry which is preliminary data.</text>
</comment>